<dbReference type="RefSeq" id="WP_146292700.1">
    <property type="nucleotide sequence ID" value="NZ_CP042304.1"/>
</dbReference>
<evidence type="ECO:0000259" key="1">
    <source>
        <dbReference type="PROSITE" id="PS50801"/>
    </source>
</evidence>
<proteinExistence type="predicted"/>
<organism evidence="2 3">
    <name type="scientific">Devosia ginsengisoli</name>
    <dbReference type="NCBI Taxonomy" id="400770"/>
    <lineage>
        <taxon>Bacteria</taxon>
        <taxon>Pseudomonadati</taxon>
        <taxon>Pseudomonadota</taxon>
        <taxon>Alphaproteobacteria</taxon>
        <taxon>Hyphomicrobiales</taxon>
        <taxon>Devosiaceae</taxon>
        <taxon>Devosia</taxon>
    </lineage>
</organism>
<dbReference type="Pfam" id="PF13466">
    <property type="entry name" value="STAS_2"/>
    <property type="match status" value="1"/>
</dbReference>
<dbReference type="AlphaFoldDB" id="A0A5B8LZU9"/>
<dbReference type="Gene3D" id="3.30.750.24">
    <property type="entry name" value="STAS domain"/>
    <property type="match status" value="1"/>
</dbReference>
<evidence type="ECO:0000313" key="2">
    <source>
        <dbReference type="EMBL" id="QDZ13065.1"/>
    </source>
</evidence>
<dbReference type="InterPro" id="IPR002645">
    <property type="entry name" value="STAS_dom"/>
</dbReference>
<feature type="domain" description="STAS" evidence="1">
    <location>
        <begin position="1"/>
        <end position="87"/>
    </location>
</feature>
<gene>
    <name evidence="2" type="ORF">FPZ08_21390</name>
</gene>
<dbReference type="InterPro" id="IPR058548">
    <property type="entry name" value="MlaB-like_STAS"/>
</dbReference>
<dbReference type="OrthoDB" id="7949619at2"/>
<dbReference type="InterPro" id="IPR036513">
    <property type="entry name" value="STAS_dom_sf"/>
</dbReference>
<keyword evidence="3" id="KW-1185">Reference proteome</keyword>
<reference evidence="2 3" key="1">
    <citation type="submission" date="2019-07" db="EMBL/GenBank/DDBJ databases">
        <title>Full genome sequence of Devosia sp. Gsoil 520.</title>
        <authorList>
            <person name="Im W.-T."/>
        </authorList>
    </citation>
    <scope>NUCLEOTIDE SEQUENCE [LARGE SCALE GENOMIC DNA]</scope>
    <source>
        <strain evidence="2 3">Gsoil 520</strain>
    </source>
</reference>
<evidence type="ECO:0000313" key="3">
    <source>
        <dbReference type="Proteomes" id="UP000315364"/>
    </source>
</evidence>
<dbReference type="KEGG" id="dea:FPZ08_21390"/>
<dbReference type="PROSITE" id="PS50801">
    <property type="entry name" value="STAS"/>
    <property type="match status" value="1"/>
</dbReference>
<dbReference type="Proteomes" id="UP000315364">
    <property type="component" value="Chromosome"/>
</dbReference>
<dbReference type="SUPFAM" id="SSF52091">
    <property type="entry name" value="SpoIIaa-like"/>
    <property type="match status" value="1"/>
</dbReference>
<protein>
    <submittedName>
        <fullName evidence="2">STAS domain-containing protein</fullName>
    </submittedName>
</protein>
<accession>A0A5B8LZU9</accession>
<dbReference type="EMBL" id="CP042304">
    <property type="protein sequence ID" value="QDZ13065.1"/>
    <property type="molecule type" value="Genomic_DNA"/>
</dbReference>
<name>A0A5B8LZU9_9HYPH</name>
<sequence length="111" mass="11328">MTKGSVHVVKISGDAGLRAAQDIAVSLREALAGHDKVAIATEAISGADITTIQLLLAARKQALASGKSLSLATPPTGPLRDLLIQTGCLDADGRPLTQDGDFWTPAKGKAA</sequence>